<comment type="similarity">
    <text evidence="1 3">Belongs to the ETS family.</text>
</comment>
<dbReference type="GO" id="GO:0005634">
    <property type="term" value="C:nucleus"/>
    <property type="evidence" value="ECO:0000318"/>
    <property type="project" value="GO_Central"/>
</dbReference>
<sequence length="363" mass="40769">MFSTGEVCIVSPTPMNDPDAIHLAEISMGSTLLDLDLIQQQQRNGPSPSPFSGGFGLPPSPDMQGSFYPEQNFFPTQQMGSTIQQQGGNQISEIEENEMMRLLMREMIPDILEDCHKLNLIPNVYCWTPEDVQKWLLCVANRFELGELEMGHFYINGPTLATLQDVDFRHRAPKCGDILYSVVCLLKSSIHFDVAPQVVPQAQQMMPNIPQPSHFITGAPTTTMMPPKYTYTPVSPVATPGDESGSTGSPSDDEISIPSPAPSGPNTSMTPNHTGGIQLWQFLKELLLQPNSYSYCIRWIDRTQGIFKIEDSVEVARLWGLRKNRPAMNYDKLSRSIRQYYRKGIMKKTEVSQRLVYQFVTPC</sequence>
<keyword evidence="9" id="KW-1185">Reference proteome</keyword>
<dbReference type="Gene3D" id="1.10.150.50">
    <property type="entry name" value="Transcription Factor, Ets-1"/>
    <property type="match status" value="1"/>
</dbReference>
<dbReference type="CDD" id="cd08203">
    <property type="entry name" value="SAM_PNT"/>
    <property type="match status" value="1"/>
</dbReference>
<dbReference type="PRINTS" id="PR00454">
    <property type="entry name" value="ETSDOMAIN"/>
</dbReference>
<dbReference type="Pfam" id="PF00178">
    <property type="entry name" value="Ets"/>
    <property type="match status" value="1"/>
</dbReference>
<dbReference type="OrthoDB" id="10057999at2759"/>
<dbReference type="InterPro" id="IPR000418">
    <property type="entry name" value="Ets_dom"/>
</dbReference>
<dbReference type="InterPro" id="IPR036388">
    <property type="entry name" value="WH-like_DNA-bd_sf"/>
</dbReference>
<dbReference type="Gene3D" id="1.10.10.10">
    <property type="entry name" value="Winged helix-like DNA-binding domain superfamily/Winged helix DNA-binding domain"/>
    <property type="match status" value="1"/>
</dbReference>
<dbReference type="InterPro" id="IPR046328">
    <property type="entry name" value="ETS_fam"/>
</dbReference>
<dbReference type="RefSeq" id="NP_999699.1">
    <property type="nucleotide sequence ID" value="NM_214534.1"/>
</dbReference>
<dbReference type="EnsemblMetazoa" id="NM_214534">
    <property type="protein sequence ID" value="NP_999699"/>
    <property type="gene ID" value="GeneID_373307"/>
</dbReference>
<dbReference type="InterPro" id="IPR013761">
    <property type="entry name" value="SAM/pointed_sf"/>
</dbReference>
<dbReference type="EMBL" id="AF106964">
    <property type="protein sequence ID" value="AAD19942.1"/>
    <property type="molecule type" value="mRNA"/>
</dbReference>
<accession>O97145</accession>
<dbReference type="PANTHER" id="PTHR11849:SF182">
    <property type="entry name" value="SAM POINTED DOMAIN-CONTAINING ETS TRANSCRIPTION FACTOR"/>
    <property type="match status" value="1"/>
</dbReference>
<gene>
    <name evidence="7" type="primary">Ets4</name>
</gene>
<name>O97145_STRPU</name>
<evidence type="ECO:0000256" key="4">
    <source>
        <dbReference type="SAM" id="MobiDB-lite"/>
    </source>
</evidence>
<keyword evidence="2 3" id="KW-0238">DNA-binding</keyword>
<reference evidence="9" key="2">
    <citation type="submission" date="2015-02" db="EMBL/GenBank/DDBJ databases">
        <title>Genome sequencing for Strongylocentrotus purpuratus.</title>
        <authorList>
            <person name="Murali S."/>
            <person name="Liu Y."/>
            <person name="Vee V."/>
            <person name="English A."/>
            <person name="Wang M."/>
            <person name="Skinner E."/>
            <person name="Han Y."/>
            <person name="Muzny D.M."/>
            <person name="Worley K.C."/>
            <person name="Gibbs R.A."/>
        </authorList>
    </citation>
    <scope>NUCLEOTIDE SEQUENCE</scope>
</reference>
<feature type="domain" description="ETS" evidence="5">
    <location>
        <begin position="277"/>
        <end position="360"/>
    </location>
</feature>
<evidence type="ECO:0000313" key="7">
    <source>
        <dbReference type="EMBL" id="AAD19942.1"/>
    </source>
</evidence>
<dbReference type="FunCoup" id="O97145">
    <property type="interactions" value="310"/>
</dbReference>
<reference evidence="7" key="1">
    <citation type="journal article" date="1999" name="Mol. Cell. Biol.">
        <title>Identification of a new sea urchin ets protein, SpEts4, by yeast one-hybrid screening with the hatching enzyme promoter.</title>
        <authorList>
            <person name="Wei Z."/>
            <person name="Angerer R.C."/>
            <person name="Angerer L.M."/>
        </authorList>
    </citation>
    <scope>NUCLEOTIDE SEQUENCE</scope>
</reference>
<dbReference type="Proteomes" id="UP000007110">
    <property type="component" value="Unassembled WGS sequence"/>
</dbReference>
<dbReference type="KEGG" id="spu:373307"/>
<comment type="subcellular location">
    <subcellularLocation>
        <location evidence="3">Nucleus</location>
    </subcellularLocation>
</comment>
<dbReference type="GO" id="GO:0030154">
    <property type="term" value="P:cell differentiation"/>
    <property type="evidence" value="ECO:0000318"/>
    <property type="project" value="GO_Central"/>
</dbReference>
<dbReference type="SMART" id="SM00251">
    <property type="entry name" value="SAM_PNT"/>
    <property type="match status" value="1"/>
</dbReference>
<dbReference type="GO" id="GO:0000981">
    <property type="term" value="F:DNA-binding transcription factor activity, RNA polymerase II-specific"/>
    <property type="evidence" value="ECO:0000318"/>
    <property type="project" value="GO_Central"/>
</dbReference>
<dbReference type="SUPFAM" id="SSF46785">
    <property type="entry name" value="Winged helix' DNA-binding domain"/>
    <property type="match status" value="1"/>
</dbReference>
<dbReference type="InterPro" id="IPR036390">
    <property type="entry name" value="WH_DNA-bd_sf"/>
</dbReference>
<dbReference type="PROSITE" id="PS50061">
    <property type="entry name" value="ETS_DOMAIN_3"/>
    <property type="match status" value="1"/>
</dbReference>
<dbReference type="CTD" id="373307"/>
<dbReference type="Pfam" id="PF02198">
    <property type="entry name" value="SAM_PNT"/>
    <property type="match status" value="1"/>
</dbReference>
<evidence type="ECO:0000256" key="2">
    <source>
        <dbReference type="ARBA" id="ARBA00023125"/>
    </source>
</evidence>
<reference evidence="8" key="3">
    <citation type="submission" date="2021-01" db="UniProtKB">
        <authorList>
            <consortium name="EnsemblMetazoa"/>
        </authorList>
    </citation>
    <scope>IDENTIFICATION</scope>
</reference>
<organism evidence="7">
    <name type="scientific">Strongylocentrotus purpuratus</name>
    <name type="common">Purple sea urchin</name>
    <dbReference type="NCBI Taxonomy" id="7668"/>
    <lineage>
        <taxon>Eukaryota</taxon>
        <taxon>Metazoa</taxon>
        <taxon>Echinodermata</taxon>
        <taxon>Eleutherozoa</taxon>
        <taxon>Echinozoa</taxon>
        <taxon>Echinoidea</taxon>
        <taxon>Euechinoidea</taxon>
        <taxon>Echinacea</taxon>
        <taxon>Camarodonta</taxon>
        <taxon>Echinidea</taxon>
        <taxon>Strongylocentrotidae</taxon>
        <taxon>Strongylocentrotus</taxon>
    </lineage>
</organism>
<evidence type="ECO:0000313" key="9">
    <source>
        <dbReference type="Proteomes" id="UP000007110"/>
    </source>
</evidence>
<dbReference type="HOGENOM" id="CLU_774623_0_0_1"/>
<evidence type="ECO:0000259" key="5">
    <source>
        <dbReference type="PROSITE" id="PS50061"/>
    </source>
</evidence>
<dbReference type="SMART" id="SM00413">
    <property type="entry name" value="ETS"/>
    <property type="match status" value="1"/>
</dbReference>
<dbReference type="AlphaFoldDB" id="O97145"/>
<dbReference type="OMA" id="IEENEMM"/>
<dbReference type="GeneID" id="373307"/>
<dbReference type="GO" id="GO:0043565">
    <property type="term" value="F:sequence-specific DNA binding"/>
    <property type="evidence" value="ECO:0007669"/>
    <property type="project" value="InterPro"/>
</dbReference>
<keyword evidence="3" id="KW-0539">Nucleus</keyword>
<dbReference type="SUPFAM" id="SSF47769">
    <property type="entry name" value="SAM/Pointed domain"/>
    <property type="match status" value="1"/>
</dbReference>
<evidence type="ECO:0000259" key="6">
    <source>
        <dbReference type="PROSITE" id="PS51433"/>
    </source>
</evidence>
<dbReference type="InParanoid" id="O97145"/>
<feature type="region of interest" description="Disordered" evidence="4">
    <location>
        <begin position="227"/>
        <end position="271"/>
    </location>
</feature>
<dbReference type="PROSITE" id="PS00345">
    <property type="entry name" value="ETS_DOMAIN_1"/>
    <property type="match status" value="1"/>
</dbReference>
<dbReference type="PANTHER" id="PTHR11849">
    <property type="entry name" value="ETS"/>
    <property type="match status" value="1"/>
</dbReference>
<proteinExistence type="evidence at transcript level"/>
<evidence type="ECO:0000256" key="1">
    <source>
        <dbReference type="ARBA" id="ARBA00005562"/>
    </source>
</evidence>
<protein>
    <submittedName>
        <fullName evidence="7">Ets4 transcription factor</fullName>
    </submittedName>
</protein>
<dbReference type="STRING" id="7668.O97145"/>
<dbReference type="InterPro" id="IPR003118">
    <property type="entry name" value="Pointed_dom"/>
</dbReference>
<dbReference type="PROSITE" id="PS00346">
    <property type="entry name" value="ETS_DOMAIN_2"/>
    <property type="match status" value="1"/>
</dbReference>
<dbReference type="GO" id="GO:0006357">
    <property type="term" value="P:regulation of transcription by RNA polymerase II"/>
    <property type="evidence" value="ECO:0000318"/>
    <property type="project" value="GO_Central"/>
</dbReference>
<dbReference type="eggNOG" id="KOG3805">
    <property type="taxonomic scope" value="Eukaryota"/>
</dbReference>
<dbReference type="PROSITE" id="PS51433">
    <property type="entry name" value="PNT"/>
    <property type="match status" value="1"/>
</dbReference>
<evidence type="ECO:0000256" key="3">
    <source>
        <dbReference type="RuleBase" id="RU004019"/>
    </source>
</evidence>
<evidence type="ECO:0000313" key="8">
    <source>
        <dbReference type="EnsemblMetazoa" id="NP_999699"/>
    </source>
</evidence>
<feature type="domain" description="PNT" evidence="6">
    <location>
        <begin position="106"/>
        <end position="190"/>
    </location>
</feature>